<sequence>MDKDRLELDRCILEVDGSAAGILLLDGNDAYRFFATEPATAVLEGRTFRTPQRAEAAIRRVLRRGQRDP</sequence>
<dbReference type="Proteomes" id="UP000595197">
    <property type="component" value="Plasmid pTT6-4"/>
</dbReference>
<keyword evidence="1" id="KW-0614">Plasmid</keyword>
<evidence type="ECO:0000313" key="2">
    <source>
        <dbReference type="Proteomes" id="UP000595197"/>
    </source>
</evidence>
<geneLocation type="plasmid" evidence="1 2">
    <name>pTT6-4</name>
</geneLocation>
<keyword evidence="2" id="KW-1185">Reference proteome</keyword>
<evidence type="ECO:0008006" key="3">
    <source>
        <dbReference type="Google" id="ProtNLM"/>
    </source>
</evidence>
<proteinExistence type="predicted"/>
<protein>
    <recommendedName>
        <fullName evidence="3">KTSC domain-containing protein</fullName>
    </recommendedName>
</protein>
<dbReference type="EMBL" id="CP067424">
    <property type="protein sequence ID" value="QQP93989.1"/>
    <property type="molecule type" value="Genomic_DNA"/>
</dbReference>
<name>A0ABX7BHZ9_9PROT</name>
<dbReference type="RefSeq" id="WP_201083849.1">
    <property type="nucleotide sequence ID" value="NZ_CP067424.1"/>
</dbReference>
<gene>
    <name evidence="1" type="ORF">IGS68_35005</name>
</gene>
<evidence type="ECO:0000313" key="1">
    <source>
        <dbReference type="EMBL" id="QQP93989.1"/>
    </source>
</evidence>
<organism evidence="1 2">
    <name type="scientific">Skermanella cutis</name>
    <dbReference type="NCBI Taxonomy" id="2775420"/>
    <lineage>
        <taxon>Bacteria</taxon>
        <taxon>Pseudomonadati</taxon>
        <taxon>Pseudomonadota</taxon>
        <taxon>Alphaproteobacteria</taxon>
        <taxon>Rhodospirillales</taxon>
        <taxon>Azospirillaceae</taxon>
        <taxon>Skermanella</taxon>
    </lineage>
</organism>
<accession>A0ABX7BHZ9</accession>
<reference evidence="1" key="1">
    <citation type="submission" date="2021-02" db="EMBL/GenBank/DDBJ databases">
        <title>Skermanella TT6 skin isolate.</title>
        <authorList>
            <person name="Lee K."/>
            <person name="Ganzorig M."/>
        </authorList>
    </citation>
    <scope>NUCLEOTIDE SEQUENCE</scope>
    <source>
        <strain evidence="1">TT6</strain>
    </source>
</reference>